<dbReference type="STRING" id="1890683.A0A427YS11"/>
<dbReference type="OrthoDB" id="58416at2759"/>
<organism evidence="1 2">
    <name type="scientific">Saitozyma podzolica</name>
    <dbReference type="NCBI Taxonomy" id="1890683"/>
    <lineage>
        <taxon>Eukaryota</taxon>
        <taxon>Fungi</taxon>
        <taxon>Dikarya</taxon>
        <taxon>Basidiomycota</taxon>
        <taxon>Agaricomycotina</taxon>
        <taxon>Tremellomycetes</taxon>
        <taxon>Tremellales</taxon>
        <taxon>Trimorphomycetaceae</taxon>
        <taxon>Saitozyma</taxon>
    </lineage>
</organism>
<protein>
    <submittedName>
        <fullName evidence="1">Uncharacterized protein</fullName>
    </submittedName>
</protein>
<dbReference type="Proteomes" id="UP000279259">
    <property type="component" value="Unassembled WGS sequence"/>
</dbReference>
<sequence>MAIPVRPSSLAHPLPPPVVGSPFEDPRYKEIETFLRGFADKPKPDQWQEWWQWEMSRIHLLILSMLERVYRFASFAKESDDVLNFLAYAEISVGQVYNHHALEGGWSFQSRYELAWSLDSTGLWTPRVTGVQDRTVRLTRGVEEKIFPAFAKAAGEDLWGGNVAQHHAFAPALDALWNHLHTLSHLLSPSKSKSTSPFPALPSEVSSIDLSQFPLLPAAPTSYDPTTIRNHMDSFVLVLAEHLHDEIDSLTPDKIDKVGKKEDERIRSDVLAHLKKYDPAWFLCAAMSRSGLERFLVVQFSYIVHHLLLADILRELLVGNGLRACLPNEEIKKALPLPWIVRRVLVPSWSWYHRAQLILDCLLQFLFGPKHAGAWRYSPHPENLTWSGSA</sequence>
<evidence type="ECO:0000313" key="2">
    <source>
        <dbReference type="Proteomes" id="UP000279259"/>
    </source>
</evidence>
<name>A0A427YS11_9TREE</name>
<reference evidence="1 2" key="1">
    <citation type="submission" date="2018-11" db="EMBL/GenBank/DDBJ databases">
        <title>Genome sequence of Saitozyma podzolica DSM 27192.</title>
        <authorList>
            <person name="Aliyu H."/>
            <person name="Gorte O."/>
            <person name="Ochsenreither K."/>
        </authorList>
    </citation>
    <scope>NUCLEOTIDE SEQUENCE [LARGE SCALE GENOMIC DNA]</scope>
    <source>
        <strain evidence="1 2">DSM 27192</strain>
    </source>
</reference>
<proteinExistence type="predicted"/>
<dbReference type="EMBL" id="RSCD01000003">
    <property type="protein sequence ID" value="RSH93913.1"/>
    <property type="molecule type" value="Genomic_DNA"/>
</dbReference>
<comment type="caution">
    <text evidence="1">The sequence shown here is derived from an EMBL/GenBank/DDBJ whole genome shotgun (WGS) entry which is preliminary data.</text>
</comment>
<gene>
    <name evidence="1" type="ORF">EHS25_006565</name>
</gene>
<accession>A0A427YS11</accession>
<evidence type="ECO:0000313" key="1">
    <source>
        <dbReference type="EMBL" id="RSH93913.1"/>
    </source>
</evidence>
<keyword evidence="2" id="KW-1185">Reference proteome</keyword>
<dbReference type="AlphaFoldDB" id="A0A427YS11"/>